<protein>
    <submittedName>
        <fullName evidence="2">Vitellogenic-like carboxypeptidase</fullName>
    </submittedName>
</protein>
<evidence type="ECO:0000256" key="1">
    <source>
        <dbReference type="ARBA" id="ARBA00009431"/>
    </source>
</evidence>
<evidence type="ECO:0000313" key="2">
    <source>
        <dbReference type="EMBL" id="ACG76223.1"/>
    </source>
</evidence>
<comment type="similarity">
    <text evidence="1">Belongs to the peptidase S10 family.</text>
</comment>
<name>B5M755_AMBAM</name>
<sequence length="178" mass="20370">GAKRKLPKEVLAYWEYANSTDFKRIVHVDSSRILDGTSSDLVIKLGEGDFFVDIKDKLQHVLGNTHVLFYTAELDAVFPAVSLEQSLKNLRWRYSDSFKNAQRQFWYQNDDSNLELFGYLKTAGSLMYSTVLLGGHLISLERSVAVTDLYRKFLTFSKHTASKKYQASRRKESVTSQG</sequence>
<dbReference type="Gene3D" id="3.40.50.1820">
    <property type="entry name" value="alpha/beta hydrolase"/>
    <property type="match status" value="1"/>
</dbReference>
<dbReference type="SUPFAM" id="SSF53474">
    <property type="entry name" value="alpha/beta-Hydrolases"/>
    <property type="match status" value="1"/>
</dbReference>
<reference evidence="2" key="1">
    <citation type="journal article" date="2009" name="Insect Mol. Biol.">
        <title>Transcriptome analysis of the salivary glands of the female tick Amblyomma americanum (Acari: Ixodidae).</title>
        <authorList>
            <person name="Aljamali M.N."/>
            <person name="Hern L."/>
            <person name="Kupfer D."/>
            <person name="Downard S."/>
            <person name="So S."/>
            <person name="Roe B.A."/>
            <person name="Sauer J.R."/>
            <person name="Essenberg R.C."/>
        </authorList>
    </citation>
    <scope>NUCLEOTIDE SEQUENCE</scope>
    <source>
        <tissue evidence="2">Salivary gland</tissue>
    </source>
</reference>
<keyword evidence="2" id="KW-0645">Protease</keyword>
<dbReference type="EMBL" id="EZ000239">
    <property type="protein sequence ID" value="ACG76223.1"/>
    <property type="molecule type" value="mRNA"/>
</dbReference>
<dbReference type="GO" id="GO:0004185">
    <property type="term" value="F:serine-type carboxypeptidase activity"/>
    <property type="evidence" value="ECO:0007669"/>
    <property type="project" value="InterPro"/>
</dbReference>
<dbReference type="Pfam" id="PF00450">
    <property type="entry name" value="Peptidase_S10"/>
    <property type="match status" value="1"/>
</dbReference>
<keyword evidence="2" id="KW-0121">Carboxypeptidase</keyword>
<dbReference type="InterPro" id="IPR029058">
    <property type="entry name" value="AB_hydrolase_fold"/>
</dbReference>
<dbReference type="InterPro" id="IPR001563">
    <property type="entry name" value="Peptidase_S10"/>
</dbReference>
<dbReference type="GO" id="GO:0006508">
    <property type="term" value="P:proteolysis"/>
    <property type="evidence" value="ECO:0007669"/>
    <property type="project" value="InterPro"/>
</dbReference>
<organism evidence="2">
    <name type="scientific">Amblyomma americanum</name>
    <name type="common">Lone star tick</name>
    <dbReference type="NCBI Taxonomy" id="6943"/>
    <lineage>
        <taxon>Eukaryota</taxon>
        <taxon>Metazoa</taxon>
        <taxon>Ecdysozoa</taxon>
        <taxon>Arthropoda</taxon>
        <taxon>Chelicerata</taxon>
        <taxon>Arachnida</taxon>
        <taxon>Acari</taxon>
        <taxon>Parasitiformes</taxon>
        <taxon>Ixodida</taxon>
        <taxon>Ixodoidea</taxon>
        <taxon>Ixodidae</taxon>
        <taxon>Amblyomminae</taxon>
        <taxon>Amblyomma</taxon>
    </lineage>
</organism>
<feature type="non-terminal residue" evidence="2">
    <location>
        <position position="1"/>
    </location>
</feature>
<dbReference type="AlphaFoldDB" id="B5M755"/>
<keyword evidence="2" id="KW-0378">Hydrolase</keyword>
<accession>B5M755</accession>
<proteinExistence type="evidence at transcript level"/>